<keyword evidence="2" id="KW-1185">Reference proteome</keyword>
<proteinExistence type="predicted"/>
<accession>A0A9N7U6Z8</accession>
<protein>
    <submittedName>
        <fullName evidence="1">Uncharacterized protein</fullName>
    </submittedName>
</protein>
<gene>
    <name evidence="1" type="ORF">PLEPLA_LOCUS13262</name>
</gene>
<comment type="caution">
    <text evidence="1">The sequence shown here is derived from an EMBL/GenBank/DDBJ whole genome shotgun (WGS) entry which is preliminary data.</text>
</comment>
<name>A0A9N7U6Z8_PLEPL</name>
<evidence type="ECO:0000313" key="1">
    <source>
        <dbReference type="EMBL" id="CAB1425332.1"/>
    </source>
</evidence>
<dbReference type="EMBL" id="CADEAL010000795">
    <property type="protein sequence ID" value="CAB1425332.1"/>
    <property type="molecule type" value="Genomic_DNA"/>
</dbReference>
<reference evidence="1" key="1">
    <citation type="submission" date="2020-03" db="EMBL/GenBank/DDBJ databases">
        <authorList>
            <person name="Weist P."/>
        </authorList>
    </citation>
    <scope>NUCLEOTIDE SEQUENCE</scope>
</reference>
<dbReference type="Proteomes" id="UP001153269">
    <property type="component" value="Unassembled WGS sequence"/>
</dbReference>
<organism evidence="1 2">
    <name type="scientific">Pleuronectes platessa</name>
    <name type="common">European plaice</name>
    <dbReference type="NCBI Taxonomy" id="8262"/>
    <lineage>
        <taxon>Eukaryota</taxon>
        <taxon>Metazoa</taxon>
        <taxon>Chordata</taxon>
        <taxon>Craniata</taxon>
        <taxon>Vertebrata</taxon>
        <taxon>Euteleostomi</taxon>
        <taxon>Actinopterygii</taxon>
        <taxon>Neopterygii</taxon>
        <taxon>Teleostei</taxon>
        <taxon>Neoteleostei</taxon>
        <taxon>Acanthomorphata</taxon>
        <taxon>Carangaria</taxon>
        <taxon>Pleuronectiformes</taxon>
        <taxon>Pleuronectoidei</taxon>
        <taxon>Pleuronectidae</taxon>
        <taxon>Pleuronectes</taxon>
    </lineage>
</organism>
<sequence length="100" mass="11081">MTLLRVFFSLSHEPEPPGAKLRRNGRNPSVSLQVMCRLGAARRFPVTDSALSQSARPLLSSLISPPHNDSGPRGTFRLLSHTIKAGNIAWRLLTIHRDTQ</sequence>
<dbReference type="AlphaFoldDB" id="A0A9N7U6Z8"/>
<evidence type="ECO:0000313" key="2">
    <source>
        <dbReference type="Proteomes" id="UP001153269"/>
    </source>
</evidence>